<keyword evidence="6" id="KW-0624">Polysaccharide degradation</keyword>
<dbReference type="PROSITE" id="PS50853">
    <property type="entry name" value="FN3"/>
    <property type="match status" value="1"/>
</dbReference>
<dbReference type="STRING" id="1424659.SAMN05216368_101363"/>
<evidence type="ECO:0000259" key="8">
    <source>
        <dbReference type="PROSITE" id="PS50093"/>
    </source>
</evidence>
<evidence type="ECO:0000256" key="5">
    <source>
        <dbReference type="ARBA" id="ARBA00023295"/>
    </source>
</evidence>
<evidence type="ECO:0000256" key="1">
    <source>
        <dbReference type="ARBA" id="ARBA00004316"/>
    </source>
</evidence>
<dbReference type="Pfam" id="PF13385">
    <property type="entry name" value="Laminin_G_3"/>
    <property type="match status" value="2"/>
</dbReference>
<dbReference type="RefSeq" id="WP_092338615.1">
    <property type="nucleotide sequence ID" value="NZ_FNIB01000001.1"/>
</dbReference>
<dbReference type="Proteomes" id="UP000298252">
    <property type="component" value="Unassembled WGS sequence"/>
</dbReference>
<dbReference type="Gene3D" id="2.60.120.200">
    <property type="match status" value="2"/>
</dbReference>
<dbReference type="GO" id="GO:0016798">
    <property type="term" value="F:hydrolase activity, acting on glycosyl bonds"/>
    <property type="evidence" value="ECO:0007669"/>
    <property type="project" value="UniProtKB-KW"/>
</dbReference>
<dbReference type="SUPFAM" id="SSF49265">
    <property type="entry name" value="Fibronectin type III"/>
    <property type="match status" value="1"/>
</dbReference>
<gene>
    <name evidence="11" type="ORF">E3O21_08865</name>
    <name evidence="10" type="ORF">SAMN05216368_101363</name>
</gene>
<dbReference type="SUPFAM" id="SSF49299">
    <property type="entry name" value="PKD domain"/>
    <property type="match status" value="1"/>
</dbReference>
<feature type="signal peptide" evidence="7">
    <location>
        <begin position="1"/>
        <end position="33"/>
    </location>
</feature>
<keyword evidence="6" id="KW-0119">Carbohydrate metabolism</keyword>
<dbReference type="PROSITE" id="PS50093">
    <property type="entry name" value="PKD"/>
    <property type="match status" value="1"/>
</dbReference>
<name>A0A4R8V750_9MICO</name>
<dbReference type="InterPro" id="IPR036116">
    <property type="entry name" value="FN3_sf"/>
</dbReference>
<keyword evidence="4" id="KW-0966">Cell projection</keyword>
<feature type="chain" id="PRO_5044608962" evidence="7">
    <location>
        <begin position="34"/>
        <end position="1314"/>
    </location>
</feature>
<dbReference type="Pfam" id="PF18911">
    <property type="entry name" value="PKD_4"/>
    <property type="match status" value="1"/>
</dbReference>
<dbReference type="EMBL" id="SOFD01000024">
    <property type="protein sequence ID" value="TFB77761.1"/>
    <property type="molecule type" value="Genomic_DNA"/>
</dbReference>
<protein>
    <submittedName>
        <fullName evidence="10">PKD domain-containing protein</fullName>
    </submittedName>
</protein>
<dbReference type="InterPro" id="IPR011044">
    <property type="entry name" value="Quino_amine_DH_bsu"/>
</dbReference>
<keyword evidence="13" id="KW-1185">Reference proteome</keyword>
<dbReference type="InterPro" id="IPR003961">
    <property type="entry name" value="FN3_dom"/>
</dbReference>
<dbReference type="SUPFAM" id="SSF50969">
    <property type="entry name" value="YVTN repeat-like/Quinoprotein amine dehydrogenase"/>
    <property type="match status" value="1"/>
</dbReference>
<dbReference type="InterPro" id="IPR006558">
    <property type="entry name" value="LamG-like"/>
</dbReference>
<evidence type="ECO:0000259" key="9">
    <source>
        <dbReference type="PROSITE" id="PS50853"/>
    </source>
</evidence>
<accession>A0A4R8V750</accession>
<keyword evidence="5" id="KW-0378">Hydrolase</keyword>
<reference evidence="10 12" key="1">
    <citation type="submission" date="2016-10" db="EMBL/GenBank/DDBJ databases">
        <authorList>
            <person name="Varghese N."/>
            <person name="Submissions S."/>
        </authorList>
    </citation>
    <scope>NUCLEOTIDE SEQUENCE [LARGE SCALE GENOMIC DNA]</scope>
    <source>
        <strain evidence="10 12">CGMCC 1.11215</strain>
    </source>
</reference>
<evidence type="ECO:0000256" key="3">
    <source>
        <dbReference type="ARBA" id="ARBA00023157"/>
    </source>
</evidence>
<feature type="domain" description="Fibronectin type-III" evidence="9">
    <location>
        <begin position="457"/>
        <end position="557"/>
    </location>
</feature>
<dbReference type="InterPro" id="IPR035986">
    <property type="entry name" value="PKD_dom_sf"/>
</dbReference>
<comment type="subcellular location">
    <subcellularLocation>
        <location evidence="1">Cell projection</location>
    </subcellularLocation>
</comment>
<dbReference type="GO" id="GO:0000272">
    <property type="term" value="P:polysaccharide catabolic process"/>
    <property type="evidence" value="ECO:0007669"/>
    <property type="project" value="UniProtKB-KW"/>
</dbReference>
<evidence type="ECO:0000313" key="12">
    <source>
        <dbReference type="Proteomes" id="UP000199639"/>
    </source>
</evidence>
<dbReference type="CDD" id="cd00063">
    <property type="entry name" value="FN3"/>
    <property type="match status" value="1"/>
</dbReference>
<organism evidence="10 12">
    <name type="scientific">Cryobacterium flavum</name>
    <dbReference type="NCBI Taxonomy" id="1424659"/>
    <lineage>
        <taxon>Bacteria</taxon>
        <taxon>Bacillati</taxon>
        <taxon>Actinomycetota</taxon>
        <taxon>Actinomycetes</taxon>
        <taxon>Micrococcales</taxon>
        <taxon>Microbacteriaceae</taxon>
        <taxon>Cryobacterium</taxon>
    </lineage>
</organism>
<dbReference type="SUPFAM" id="SSF49899">
    <property type="entry name" value="Concanavalin A-like lectins/glucanases"/>
    <property type="match status" value="2"/>
</dbReference>
<sequence>MSELFSAQNRFLAVVATAALVSGVLAGPLTASADSLPADATSPVTVSADSLPTAQINGVVWTQLIVGDTVYVGGEFTRSRPAGSAAGVNEVIRNNLLAYNLTTGVLVASFNPNVNGAVRALTVSTDGSRLFAAGAFTSVGGSSRSRIAAFDTTSGTLIPGWAPVINAGVKALTFAGNSVYAGGSFTSAGGQPRARMAAFNGATGALQSWSGTPAGGNINALVASPDGSKVVIGGSFTTYNGSSNPGYGMAATDSITGASLPWKINNLIRNGGSQAAILSLTGSADGVFGTGYVFGSGGNLEGTFRASWDDGSLIWVEDCHGDTYSAVPAGDKVYTTEHAHYCGNIGGFEQSEPWTYHRTLAFSMDVGGAITADKHGYYNFEGTPRPNLLAFYPDINTGTFTGQGQGPWQVTANAQYLLYGGEFTTVNNKRQQGLARFAVPTIAPNKEGPRVANAAFAPSAFVPSVASFVSGTARLSWKSAYDRDNEKLTYEVLRDGVAVTSIQGLSSDWNRPTLSYSDTGLTPGQSYSYRIRVTDPFGNMQTGGTASVTIASGSLSDYSADILADSPRSYWPLNEASGATAFDWTGGADLTRNAGVSPGVPGPIEGTATPASRFDGTETGFASTNNAQSPSNSFSVETWVKTDSTQGGKIIGFSNSATGQSTGYDRHVYMDTGGRVWFGVYPGGAQTITSPASYNDGQWHHIVASLSNSGMSLSIDGKKVAQRANVTSGQDYQGFWRIGGDSLNGWPGQPTSAFIAADIAQVAVYSTPLTQNQIVAHFVASGRTSPVASAPTDAYGAAVYNAEPDLYWRLGESSGTKAIDSSASNQPGTYSGSVRLGTDGLVNGTSNTAASFSGGIVSSDTRIDAPDSYALEAWFSTTTTQGGKIIGFGSASTGLSDNYDRHVYLQDDGRLVFGTWTGQTNTIVTGASYNDGAPHYVLAQQSTAGMALYVDGTLVGTNPQSGAQGYPGYWRIGGDNTWNSSSPWFVGTIDDVAVYPRPLSGTVIAQHYSLGTATPVPQNAAPTAAFTVATDQLAVSADASLSADSDGTITGFAWSWGDDATSAGQTAQHSYAAAGTYSISLTVTDNDGATDTTTRSVTVSVPPPVPAGIAADAFTRDVSRGLGSADIGGAWTTTGTVSNYSVTAGAANLRVAAGGTANGYLAGVSSESTDLTVTTSLQQATTGAGTYVSLIGRRVGTDDYRARVKVLATGAVQLQLMRGGTTLQANTIAGLSYATNDQLHVRLQVFGTAPTTIRAKVWAAGTMEPTTWPLSRTDATAALQQAGSIGLSAYISGSATTPMTVSFDDLSAIAVTQP</sequence>
<keyword evidence="5" id="KW-0326">Glycosidase</keyword>
<evidence type="ECO:0000256" key="4">
    <source>
        <dbReference type="ARBA" id="ARBA00023273"/>
    </source>
</evidence>
<dbReference type="GO" id="GO:0042995">
    <property type="term" value="C:cell projection"/>
    <property type="evidence" value="ECO:0007669"/>
    <property type="project" value="UniProtKB-SubCell"/>
</dbReference>
<dbReference type="SMART" id="SM00060">
    <property type="entry name" value="FN3"/>
    <property type="match status" value="1"/>
</dbReference>
<evidence type="ECO:0000256" key="2">
    <source>
        <dbReference type="ARBA" id="ARBA00022729"/>
    </source>
</evidence>
<dbReference type="InterPro" id="IPR001791">
    <property type="entry name" value="Laminin_G"/>
</dbReference>
<dbReference type="InterPro" id="IPR022409">
    <property type="entry name" value="PKD/Chitinase_dom"/>
</dbReference>
<dbReference type="SMART" id="SM00560">
    <property type="entry name" value="LamGL"/>
    <property type="match status" value="1"/>
</dbReference>
<evidence type="ECO:0000256" key="7">
    <source>
        <dbReference type="SAM" id="SignalP"/>
    </source>
</evidence>
<dbReference type="SMART" id="SM00089">
    <property type="entry name" value="PKD"/>
    <property type="match status" value="1"/>
</dbReference>
<dbReference type="InterPro" id="IPR013320">
    <property type="entry name" value="ConA-like_dom_sf"/>
</dbReference>
<proteinExistence type="predicted"/>
<dbReference type="InterPro" id="IPR000601">
    <property type="entry name" value="PKD_dom"/>
</dbReference>
<dbReference type="EMBL" id="FNIB01000001">
    <property type="protein sequence ID" value="SDM57960.1"/>
    <property type="molecule type" value="Genomic_DNA"/>
</dbReference>
<evidence type="ECO:0000313" key="10">
    <source>
        <dbReference type="EMBL" id="SDM57960.1"/>
    </source>
</evidence>
<keyword evidence="2 7" id="KW-0732">Signal</keyword>
<dbReference type="Proteomes" id="UP000199639">
    <property type="component" value="Unassembled WGS sequence"/>
</dbReference>
<evidence type="ECO:0000313" key="11">
    <source>
        <dbReference type="EMBL" id="TFB77761.1"/>
    </source>
</evidence>
<dbReference type="CDD" id="cd00146">
    <property type="entry name" value="PKD"/>
    <property type="match status" value="1"/>
</dbReference>
<dbReference type="InterPro" id="IPR013783">
    <property type="entry name" value="Ig-like_fold"/>
</dbReference>
<feature type="domain" description="PKD" evidence="8">
    <location>
        <begin position="1022"/>
        <end position="1102"/>
    </location>
</feature>
<keyword evidence="3" id="KW-1015">Disulfide bond</keyword>
<evidence type="ECO:0000256" key="6">
    <source>
        <dbReference type="ARBA" id="ARBA00023326"/>
    </source>
</evidence>
<reference evidence="11 13" key="2">
    <citation type="submission" date="2019-03" db="EMBL/GenBank/DDBJ databases">
        <title>Genomics of glacier-inhabiting Cryobacterium strains.</title>
        <authorList>
            <person name="Liu Q."/>
            <person name="Xin Y.-H."/>
        </authorList>
    </citation>
    <scope>NUCLEOTIDE SEQUENCE [LARGE SCALE GENOMIC DNA]</scope>
    <source>
        <strain evidence="11 13">Hh8</strain>
    </source>
</reference>
<dbReference type="CDD" id="cd00110">
    <property type="entry name" value="LamG"/>
    <property type="match status" value="1"/>
</dbReference>
<evidence type="ECO:0000313" key="13">
    <source>
        <dbReference type="Proteomes" id="UP000298252"/>
    </source>
</evidence>
<dbReference type="Gene3D" id="2.60.40.10">
    <property type="entry name" value="Immunoglobulins"/>
    <property type="match status" value="2"/>
</dbReference>